<proteinExistence type="predicted"/>
<gene>
    <name evidence="2" type="ORF">H5410_046697</name>
</gene>
<feature type="region of interest" description="Disordered" evidence="1">
    <location>
        <begin position="67"/>
        <end position="89"/>
    </location>
</feature>
<organism evidence="2 3">
    <name type="scientific">Solanum commersonii</name>
    <name type="common">Commerson's wild potato</name>
    <name type="synonym">Commerson's nightshade</name>
    <dbReference type="NCBI Taxonomy" id="4109"/>
    <lineage>
        <taxon>Eukaryota</taxon>
        <taxon>Viridiplantae</taxon>
        <taxon>Streptophyta</taxon>
        <taxon>Embryophyta</taxon>
        <taxon>Tracheophyta</taxon>
        <taxon>Spermatophyta</taxon>
        <taxon>Magnoliopsida</taxon>
        <taxon>eudicotyledons</taxon>
        <taxon>Gunneridae</taxon>
        <taxon>Pentapetalae</taxon>
        <taxon>asterids</taxon>
        <taxon>lamiids</taxon>
        <taxon>Solanales</taxon>
        <taxon>Solanaceae</taxon>
        <taxon>Solanoideae</taxon>
        <taxon>Solaneae</taxon>
        <taxon>Solanum</taxon>
    </lineage>
</organism>
<evidence type="ECO:0000313" key="2">
    <source>
        <dbReference type="EMBL" id="KAG5586263.1"/>
    </source>
</evidence>
<keyword evidence="3" id="KW-1185">Reference proteome</keyword>
<comment type="caution">
    <text evidence="2">The sequence shown here is derived from an EMBL/GenBank/DDBJ whole genome shotgun (WGS) entry which is preliminary data.</text>
</comment>
<feature type="compositionally biased region" description="Low complexity" evidence="1">
    <location>
        <begin position="71"/>
        <end position="89"/>
    </location>
</feature>
<dbReference type="Proteomes" id="UP000824120">
    <property type="component" value="Chromosome 9"/>
</dbReference>
<accession>A0A9J5XF53</accession>
<reference evidence="2 3" key="1">
    <citation type="submission" date="2020-09" db="EMBL/GenBank/DDBJ databases">
        <title>De no assembly of potato wild relative species, Solanum commersonii.</title>
        <authorList>
            <person name="Cho K."/>
        </authorList>
    </citation>
    <scope>NUCLEOTIDE SEQUENCE [LARGE SCALE GENOMIC DNA]</scope>
    <source>
        <strain evidence="2">LZ3.2</strain>
        <tissue evidence="2">Leaf</tissue>
    </source>
</reference>
<sequence>MNLGVIISQDMDGVPFVAKTDKKVTLASFTNIQRINVEYTKDKSERKKKALVVNVEAMEANATQCTPIVEPTGIPSSSTSTAPAPTTDSCPPLTQAMIYKMGNLAYLAM</sequence>
<evidence type="ECO:0000256" key="1">
    <source>
        <dbReference type="SAM" id="MobiDB-lite"/>
    </source>
</evidence>
<name>A0A9J5XF53_SOLCO</name>
<evidence type="ECO:0000313" key="3">
    <source>
        <dbReference type="Proteomes" id="UP000824120"/>
    </source>
</evidence>
<protein>
    <submittedName>
        <fullName evidence="2">Uncharacterized protein</fullName>
    </submittedName>
</protein>
<dbReference type="EMBL" id="JACXVP010000009">
    <property type="protein sequence ID" value="KAG5586263.1"/>
    <property type="molecule type" value="Genomic_DNA"/>
</dbReference>
<dbReference type="AlphaFoldDB" id="A0A9J5XF53"/>